<comment type="caution">
    <text evidence="1">The sequence shown here is derived from an EMBL/GenBank/DDBJ whole genome shotgun (WGS) entry which is preliminary data.</text>
</comment>
<protein>
    <submittedName>
        <fullName evidence="1">Uncharacterized protein</fullName>
    </submittedName>
</protein>
<evidence type="ECO:0000313" key="1">
    <source>
        <dbReference type="EMBL" id="KAI8568521.1"/>
    </source>
</evidence>
<keyword evidence="2" id="KW-1185">Reference proteome</keyword>
<organism evidence="1 2">
    <name type="scientific">Rhododendron molle</name>
    <name type="common">Chinese azalea</name>
    <name type="synonym">Azalea mollis</name>
    <dbReference type="NCBI Taxonomy" id="49168"/>
    <lineage>
        <taxon>Eukaryota</taxon>
        <taxon>Viridiplantae</taxon>
        <taxon>Streptophyta</taxon>
        <taxon>Embryophyta</taxon>
        <taxon>Tracheophyta</taxon>
        <taxon>Spermatophyta</taxon>
        <taxon>Magnoliopsida</taxon>
        <taxon>eudicotyledons</taxon>
        <taxon>Gunneridae</taxon>
        <taxon>Pentapetalae</taxon>
        <taxon>asterids</taxon>
        <taxon>Ericales</taxon>
        <taxon>Ericaceae</taxon>
        <taxon>Ericoideae</taxon>
        <taxon>Rhodoreae</taxon>
        <taxon>Rhododendron</taxon>
    </lineage>
</organism>
<sequence>MTMTPLDFAAITGLGIGGDPIPFDTGIHRDEVALRWFLGRVSDRDEKMVKYTQFEQYLKKIPTTEQD</sequence>
<dbReference type="EMBL" id="CM046389">
    <property type="protein sequence ID" value="KAI8568521.1"/>
    <property type="molecule type" value="Genomic_DNA"/>
</dbReference>
<reference evidence="1" key="1">
    <citation type="submission" date="2022-02" db="EMBL/GenBank/DDBJ databases">
        <title>Plant Genome Project.</title>
        <authorList>
            <person name="Zhang R.-G."/>
        </authorList>
    </citation>
    <scope>NUCLEOTIDE SEQUENCE</scope>
    <source>
        <strain evidence="1">AT1</strain>
    </source>
</reference>
<name>A0ACC0PTN1_RHOML</name>
<gene>
    <name evidence="1" type="ORF">RHMOL_Rhmol02G0207100</name>
</gene>
<evidence type="ECO:0000313" key="2">
    <source>
        <dbReference type="Proteomes" id="UP001062846"/>
    </source>
</evidence>
<accession>A0ACC0PTN1</accession>
<dbReference type="Proteomes" id="UP001062846">
    <property type="component" value="Chromosome 2"/>
</dbReference>
<proteinExistence type="predicted"/>